<keyword evidence="1" id="KW-0614">Plasmid</keyword>
<dbReference type="HOGENOM" id="CLU_3220874_0_0_6"/>
<geneLocation type="plasmid" evidence="2"/>
<protein>
    <submittedName>
        <fullName evidence="1">Uncharacterized protein</fullName>
    </submittedName>
</protein>
<dbReference type="EMBL" id="CP005961">
    <property type="protein sequence ID" value="AHZ73605.1"/>
    <property type="molecule type" value="Genomic_DNA"/>
</dbReference>
<name>A0A024ELZ3_9PSED</name>
<evidence type="ECO:0000313" key="2">
    <source>
        <dbReference type="Proteomes" id="UP000026913"/>
    </source>
</evidence>
<organism evidence="1 2">
    <name type="scientific">Pseudomonas mandelii JR-1</name>
    <dbReference type="NCBI Taxonomy" id="1147786"/>
    <lineage>
        <taxon>Bacteria</taxon>
        <taxon>Pseudomonadati</taxon>
        <taxon>Pseudomonadota</taxon>
        <taxon>Gammaproteobacteria</taxon>
        <taxon>Pseudomonadales</taxon>
        <taxon>Pseudomonadaceae</taxon>
        <taxon>Pseudomonas</taxon>
    </lineage>
</organism>
<proteinExistence type="predicted"/>
<dbReference type="AlphaFoldDB" id="A0A024ELZ3"/>
<gene>
    <name evidence="1" type="ORF">OU5_P0353</name>
</gene>
<accession>A0A024ELZ3</accession>
<dbReference type="KEGG" id="pman:OU5_P0353"/>
<reference evidence="1 2" key="1">
    <citation type="journal article" date="2012" name="J. Bacteriol.">
        <title>Genome sequence of cold-adapted Pseudomonas mandelii strain JR-1.</title>
        <authorList>
            <person name="Jang S.H."/>
            <person name="Kim J."/>
            <person name="Kim J."/>
            <person name="Hong S."/>
            <person name="Lee C."/>
        </authorList>
    </citation>
    <scope>NUCLEOTIDE SEQUENCE [LARGE SCALE GENOMIC DNA]</scope>
    <source>
        <strain evidence="1 2">JR-1</strain>
        <plasmid evidence="2">Plasmid</plasmid>
    </source>
</reference>
<sequence length="44" mass="4813">MIRRGASGMQLNGVHPNAAADYGVMKGMSLTPYRSITLTIRRGY</sequence>
<dbReference type="Proteomes" id="UP000026913">
    <property type="component" value="Plasmid unnamed"/>
</dbReference>
<evidence type="ECO:0000313" key="1">
    <source>
        <dbReference type="EMBL" id="AHZ73605.1"/>
    </source>
</evidence>